<dbReference type="Proteomes" id="UP001230496">
    <property type="component" value="Chromosome"/>
</dbReference>
<dbReference type="GO" id="GO:0046872">
    <property type="term" value="F:metal ion binding"/>
    <property type="evidence" value="ECO:0007669"/>
    <property type="project" value="UniProtKB-UniRule"/>
</dbReference>
<dbReference type="InterPro" id="IPR010723">
    <property type="entry name" value="HemN_C"/>
</dbReference>
<dbReference type="EMBL" id="CP129971">
    <property type="protein sequence ID" value="WMN12412.1"/>
    <property type="molecule type" value="Genomic_DNA"/>
</dbReference>
<dbReference type="SFLD" id="SFLDF00288">
    <property type="entry name" value="HemN-like__clustered_with_nucl"/>
    <property type="match status" value="1"/>
</dbReference>
<proteinExistence type="inferred from homology"/>
<dbReference type="CDD" id="cd01335">
    <property type="entry name" value="Radical_SAM"/>
    <property type="match status" value="1"/>
</dbReference>
<dbReference type="InterPro" id="IPR034505">
    <property type="entry name" value="Coproporphyrinogen-III_oxidase"/>
</dbReference>
<evidence type="ECO:0000256" key="2">
    <source>
        <dbReference type="RuleBase" id="RU364116"/>
    </source>
</evidence>
<dbReference type="PROSITE" id="PS51918">
    <property type="entry name" value="RADICAL_SAM"/>
    <property type="match status" value="1"/>
</dbReference>
<dbReference type="PANTHER" id="PTHR13932">
    <property type="entry name" value="COPROPORPHYRINIGEN III OXIDASE"/>
    <property type="match status" value="1"/>
</dbReference>
<dbReference type="GO" id="GO:0006779">
    <property type="term" value="P:porphyrin-containing compound biosynthetic process"/>
    <property type="evidence" value="ECO:0007669"/>
    <property type="project" value="InterPro"/>
</dbReference>
<accession>A0AA51NBP9</accession>
<feature type="domain" description="Radical SAM core" evidence="3">
    <location>
        <begin position="1"/>
        <end position="231"/>
    </location>
</feature>
<keyword evidence="2" id="KW-0411">Iron-sulfur</keyword>
<dbReference type="SFLD" id="SFLDF00562">
    <property type="entry name" value="HemN-like__clustered_with_heat"/>
    <property type="match status" value="1"/>
</dbReference>
<dbReference type="GO" id="GO:0051539">
    <property type="term" value="F:4 iron, 4 sulfur cluster binding"/>
    <property type="evidence" value="ECO:0007669"/>
    <property type="project" value="UniProtKB-UniRule"/>
</dbReference>
<dbReference type="PANTHER" id="PTHR13932:SF5">
    <property type="entry name" value="RADICAL S-ADENOSYL METHIONINE DOMAIN-CONTAINING PROTEIN 1, MITOCHONDRIAL"/>
    <property type="match status" value="1"/>
</dbReference>
<keyword evidence="2" id="KW-0949">S-adenosyl-L-methionine</keyword>
<gene>
    <name evidence="4" type="primary">hemW</name>
    <name evidence="4" type="ORF">QYS49_33505</name>
</gene>
<dbReference type="InterPro" id="IPR007197">
    <property type="entry name" value="rSAM"/>
</dbReference>
<keyword evidence="2" id="KW-0143">Chaperone</keyword>
<comment type="similarity">
    <text evidence="1">Belongs to the anaerobic coproporphyrinogen-III oxidase family. HemW subfamily.</text>
</comment>
<sequence length="376" mass="43497">MAGIYIHIPFCKQACFYCDFHFSTNMVIKNEMVEAIRKEIELQQDYLGGELIESIYFGGGTPSVLEESHLKLILNSLKKHNNISSEAEITFEANPDDITPDKLSMLFQNGINRLSVGIQSFDEDVLKWMNRAHNSKEAFKCLEWIKESEFNNFSLDLIYGIPISTHETWERDLKTLVDFQPPHISSYCLTIEPDTVFGRWQQKGKLNEASEDYASEQFYHLSEYLLKSDYKHYEVSNFAKKGFHSKHNSSYWQQKPYLGIGPSAHSYDGKNRQFNISNNAKYLKALEKNEIPAEMDILTTEDRINEYLMTSLRTSVGCNIQYLKNELNYDLIKNAKPQIEQWISSELCILEGHHLKLTLKGRLLADKLASDLFLVN</sequence>
<dbReference type="GO" id="GO:0004109">
    <property type="term" value="F:coproporphyrinogen oxidase activity"/>
    <property type="evidence" value="ECO:0007669"/>
    <property type="project" value="InterPro"/>
</dbReference>
<dbReference type="Pfam" id="PF06969">
    <property type="entry name" value="HemN_C"/>
    <property type="match status" value="1"/>
</dbReference>
<organism evidence="4 5">
    <name type="scientific">Marivirga salinarum</name>
    <dbReference type="NCBI Taxonomy" id="3059078"/>
    <lineage>
        <taxon>Bacteria</taxon>
        <taxon>Pseudomonadati</taxon>
        <taxon>Bacteroidota</taxon>
        <taxon>Cytophagia</taxon>
        <taxon>Cytophagales</taxon>
        <taxon>Marivirgaceae</taxon>
        <taxon>Marivirga</taxon>
    </lineage>
</organism>
<keyword evidence="2" id="KW-0963">Cytoplasm</keyword>
<keyword evidence="5" id="KW-1185">Reference proteome</keyword>
<evidence type="ECO:0000313" key="5">
    <source>
        <dbReference type="Proteomes" id="UP001230496"/>
    </source>
</evidence>
<dbReference type="InterPro" id="IPR004559">
    <property type="entry name" value="HemW-like"/>
</dbReference>
<evidence type="ECO:0000259" key="3">
    <source>
        <dbReference type="PROSITE" id="PS51918"/>
    </source>
</evidence>
<dbReference type="RefSeq" id="WP_308350469.1">
    <property type="nucleotide sequence ID" value="NZ_CP129971.1"/>
</dbReference>
<dbReference type="InterPro" id="IPR058240">
    <property type="entry name" value="rSAM_sf"/>
</dbReference>
<keyword evidence="2" id="KW-0004">4Fe-4S</keyword>
<dbReference type="AlphaFoldDB" id="A0AA51NBP9"/>
<reference evidence="4 5" key="1">
    <citation type="submission" date="2023-08" db="EMBL/GenBank/DDBJ databases">
        <title>Comparative genomics and taxonomic characterization of three novel marine species of genus Marivirga.</title>
        <authorList>
            <person name="Muhammad N."/>
            <person name="Kim S.-G."/>
        </authorList>
    </citation>
    <scope>NUCLEOTIDE SEQUENCE [LARGE SCALE GENOMIC DNA]</scope>
    <source>
        <strain evidence="4 5">BDSF4-3</strain>
    </source>
</reference>
<dbReference type="InterPro" id="IPR006638">
    <property type="entry name" value="Elp3/MiaA/NifB-like_rSAM"/>
</dbReference>
<dbReference type="SFLD" id="SFLDG01065">
    <property type="entry name" value="anaerobic_coproporphyrinogen-I"/>
    <property type="match status" value="1"/>
</dbReference>
<keyword evidence="2" id="KW-0349">Heme</keyword>
<dbReference type="Pfam" id="PF04055">
    <property type="entry name" value="Radical_SAM"/>
    <property type="match status" value="1"/>
</dbReference>
<dbReference type="InterPro" id="IPR023404">
    <property type="entry name" value="rSAM_horseshoe"/>
</dbReference>
<evidence type="ECO:0000313" key="4">
    <source>
        <dbReference type="EMBL" id="WMN12412.1"/>
    </source>
</evidence>
<comment type="subcellular location">
    <subcellularLocation>
        <location evidence="2">Cytoplasm</location>
    </subcellularLocation>
</comment>
<keyword evidence="2" id="KW-0479">Metal-binding</keyword>
<dbReference type="SMART" id="SM00729">
    <property type="entry name" value="Elp3"/>
    <property type="match status" value="1"/>
</dbReference>
<name>A0AA51NBP9_9BACT</name>
<dbReference type="Gene3D" id="3.80.30.20">
    <property type="entry name" value="tm_1862 like domain"/>
    <property type="match status" value="1"/>
</dbReference>
<keyword evidence="2" id="KW-0408">Iron</keyword>
<protein>
    <recommendedName>
        <fullName evidence="2">Heme chaperone HemW</fullName>
    </recommendedName>
</protein>
<dbReference type="NCBIfam" id="TIGR00539">
    <property type="entry name" value="hemN_rel"/>
    <property type="match status" value="1"/>
</dbReference>
<dbReference type="GO" id="GO:0005737">
    <property type="term" value="C:cytoplasm"/>
    <property type="evidence" value="ECO:0007669"/>
    <property type="project" value="UniProtKB-SubCell"/>
</dbReference>
<dbReference type="KEGG" id="msaa:QYS49_33505"/>
<dbReference type="SUPFAM" id="SSF102114">
    <property type="entry name" value="Radical SAM enzymes"/>
    <property type="match status" value="1"/>
</dbReference>
<dbReference type="SFLD" id="SFLDS00029">
    <property type="entry name" value="Radical_SAM"/>
    <property type="match status" value="1"/>
</dbReference>
<comment type="function">
    <text evidence="2">Probably acts as a heme chaperone, transferring heme to an unknown acceptor. Binds one molecule of heme per monomer, possibly covalently. Binds 1 [4Fe-4S] cluster. The cluster is coordinated with 3 cysteines and an exchangeable S-adenosyl-L-methionine.</text>
</comment>
<dbReference type="SFLD" id="SFLDG01082">
    <property type="entry name" value="B12-binding_domain_containing"/>
    <property type="match status" value="1"/>
</dbReference>
<evidence type="ECO:0000256" key="1">
    <source>
        <dbReference type="ARBA" id="ARBA00006100"/>
    </source>
</evidence>